<keyword evidence="2" id="KW-0222">Digestion</keyword>
<organism evidence="7 8">
    <name type="scientific">Acanthochromis polyacanthus</name>
    <name type="common">spiny chromis</name>
    <dbReference type="NCBI Taxonomy" id="80966"/>
    <lineage>
        <taxon>Eukaryota</taxon>
        <taxon>Metazoa</taxon>
        <taxon>Chordata</taxon>
        <taxon>Craniata</taxon>
        <taxon>Vertebrata</taxon>
        <taxon>Euteleostomi</taxon>
        <taxon>Actinopterygii</taxon>
        <taxon>Neopterygii</taxon>
        <taxon>Teleostei</taxon>
        <taxon>Neoteleostei</taxon>
        <taxon>Acanthomorphata</taxon>
        <taxon>Ovalentaria</taxon>
        <taxon>Pomacentridae</taxon>
        <taxon>Acanthochromis</taxon>
    </lineage>
</organism>
<dbReference type="SUPFAM" id="SSF50494">
    <property type="entry name" value="Trypsin-like serine proteases"/>
    <property type="match status" value="1"/>
</dbReference>
<dbReference type="PROSITE" id="PS00134">
    <property type="entry name" value="TRYPSIN_HIS"/>
    <property type="match status" value="1"/>
</dbReference>
<dbReference type="GO" id="GO:0004252">
    <property type="term" value="F:serine-type endopeptidase activity"/>
    <property type="evidence" value="ECO:0007669"/>
    <property type="project" value="UniProtKB-EC"/>
</dbReference>
<dbReference type="PANTHER" id="PTHR24276">
    <property type="entry name" value="POLYSERASE-RELATED"/>
    <property type="match status" value="1"/>
</dbReference>
<reference evidence="7" key="2">
    <citation type="submission" date="2025-09" db="UniProtKB">
        <authorList>
            <consortium name="Ensembl"/>
        </authorList>
    </citation>
    <scope>IDENTIFICATION</scope>
</reference>
<evidence type="ECO:0000256" key="5">
    <source>
        <dbReference type="ARBA" id="ARBA00038868"/>
    </source>
</evidence>
<dbReference type="InterPro" id="IPR001254">
    <property type="entry name" value="Trypsin_dom"/>
</dbReference>
<dbReference type="Pfam" id="PF00089">
    <property type="entry name" value="Trypsin"/>
    <property type="match status" value="1"/>
</dbReference>
<dbReference type="AlphaFoldDB" id="A0A3Q1GGH8"/>
<keyword evidence="8" id="KW-1185">Reference proteome</keyword>
<evidence type="ECO:0000256" key="2">
    <source>
        <dbReference type="ARBA" id="ARBA00022757"/>
    </source>
</evidence>
<protein>
    <recommendedName>
        <fullName evidence="5">trypsin</fullName>
        <ecNumber evidence="5">3.4.21.4</ecNumber>
    </recommendedName>
</protein>
<dbReference type="Gene3D" id="2.40.10.10">
    <property type="entry name" value="Trypsin-like serine proteases"/>
    <property type="match status" value="2"/>
</dbReference>
<dbReference type="STRING" id="80966.ENSAPOP00000026587"/>
<dbReference type="Proteomes" id="UP000257200">
    <property type="component" value="Unplaced"/>
</dbReference>
<evidence type="ECO:0000259" key="6">
    <source>
        <dbReference type="PROSITE" id="PS50240"/>
    </source>
</evidence>
<keyword evidence="3" id="KW-1015">Disulfide bond</keyword>
<dbReference type="InParanoid" id="A0A3Q1GGH8"/>
<reference evidence="7" key="1">
    <citation type="submission" date="2025-08" db="UniProtKB">
        <authorList>
            <consortium name="Ensembl"/>
        </authorList>
    </citation>
    <scope>IDENTIFICATION</scope>
</reference>
<dbReference type="InterPro" id="IPR009003">
    <property type="entry name" value="Peptidase_S1_PA"/>
</dbReference>
<dbReference type="InterPro" id="IPR001314">
    <property type="entry name" value="Peptidase_S1A"/>
</dbReference>
<comment type="catalytic activity">
    <reaction evidence="4">
        <text>Preferential cleavage: Arg-|-Xaa, Lys-|-Xaa.</text>
        <dbReference type="EC" id="3.4.21.4"/>
    </reaction>
</comment>
<dbReference type="EC" id="3.4.21.4" evidence="5"/>
<dbReference type="SMART" id="SM00020">
    <property type="entry name" value="Tryp_SPc"/>
    <property type="match status" value="1"/>
</dbReference>
<dbReference type="PROSITE" id="PS50240">
    <property type="entry name" value="TRYPSIN_DOM"/>
    <property type="match status" value="1"/>
</dbReference>
<dbReference type="Ensembl" id="ENSAPOT00000003342.1">
    <property type="protein sequence ID" value="ENSAPOP00000026587.1"/>
    <property type="gene ID" value="ENSAPOG00000000290.1"/>
</dbReference>
<evidence type="ECO:0000256" key="4">
    <source>
        <dbReference type="ARBA" id="ARBA00036320"/>
    </source>
</evidence>
<dbReference type="InterPro" id="IPR043504">
    <property type="entry name" value="Peptidase_S1_PA_chymotrypsin"/>
</dbReference>
<evidence type="ECO:0000313" key="7">
    <source>
        <dbReference type="Ensembl" id="ENSAPOP00000026587.1"/>
    </source>
</evidence>
<evidence type="ECO:0000256" key="1">
    <source>
        <dbReference type="ARBA" id="ARBA00007664"/>
    </source>
</evidence>
<dbReference type="GO" id="GO:0007586">
    <property type="term" value="P:digestion"/>
    <property type="evidence" value="ECO:0007669"/>
    <property type="project" value="UniProtKB-KW"/>
</dbReference>
<comment type="similarity">
    <text evidence="1">Belongs to the peptidase S1 family.</text>
</comment>
<dbReference type="InterPro" id="IPR018114">
    <property type="entry name" value="TRYPSIN_HIS"/>
</dbReference>
<dbReference type="PANTHER" id="PTHR24276:SF97">
    <property type="entry name" value="GH13245P2-RELATED"/>
    <property type="match status" value="1"/>
</dbReference>
<proteinExistence type="inferred from homology"/>
<dbReference type="InterPro" id="IPR050430">
    <property type="entry name" value="Peptidase_S1"/>
</dbReference>
<dbReference type="GO" id="GO:0006508">
    <property type="term" value="P:proteolysis"/>
    <property type="evidence" value="ECO:0007669"/>
    <property type="project" value="InterPro"/>
</dbReference>
<evidence type="ECO:0000313" key="8">
    <source>
        <dbReference type="Proteomes" id="UP000257200"/>
    </source>
</evidence>
<evidence type="ECO:0000256" key="3">
    <source>
        <dbReference type="ARBA" id="ARBA00023157"/>
    </source>
</evidence>
<name>A0A3Q1GGH8_9TELE</name>
<feature type="domain" description="Peptidase S1" evidence="6">
    <location>
        <begin position="1"/>
        <end position="195"/>
    </location>
</feature>
<dbReference type="GeneTree" id="ENSGT00390000009571"/>
<accession>A0A3Q1GGH8</accession>
<sequence>RPYHVRLRGVAPNGASNLCGGSLISERWILTAAHCLKPGRTMFAYLGAGAAVRPVQITANPEIYRDNRNRQHDLMLLQLPGNSGIQPVPLPRLPAEVPDLHCADIPVVDCTNFRRGLQRSAPNFYQNHGYQDWFCGQSPTVDICAGDSGGGVVYQGKIYGVISFTGNGGTACAAPAAFMNLCNPEYNAWIARIRTTG</sequence>
<dbReference type="PRINTS" id="PR00722">
    <property type="entry name" value="CHYMOTRYPSIN"/>
</dbReference>